<dbReference type="GeneID" id="54355115"/>
<organism evidence="1 2">
    <name type="scientific">Didymella exigua CBS 183.55</name>
    <dbReference type="NCBI Taxonomy" id="1150837"/>
    <lineage>
        <taxon>Eukaryota</taxon>
        <taxon>Fungi</taxon>
        <taxon>Dikarya</taxon>
        <taxon>Ascomycota</taxon>
        <taxon>Pezizomycotina</taxon>
        <taxon>Dothideomycetes</taxon>
        <taxon>Pleosporomycetidae</taxon>
        <taxon>Pleosporales</taxon>
        <taxon>Pleosporineae</taxon>
        <taxon>Didymellaceae</taxon>
        <taxon>Didymella</taxon>
    </lineage>
</organism>
<dbReference type="Proteomes" id="UP000800082">
    <property type="component" value="Unassembled WGS sequence"/>
</dbReference>
<dbReference type="OrthoDB" id="3791983at2759"/>
<evidence type="ECO:0008006" key="3">
    <source>
        <dbReference type="Google" id="ProtNLM"/>
    </source>
</evidence>
<protein>
    <recommendedName>
        <fullName evidence="3">Endonuclease/exonuclease/phosphatase domain-containing protein</fullName>
    </recommendedName>
</protein>
<evidence type="ECO:0000313" key="2">
    <source>
        <dbReference type="Proteomes" id="UP000800082"/>
    </source>
</evidence>
<evidence type="ECO:0000313" key="1">
    <source>
        <dbReference type="EMBL" id="KAF1922255.1"/>
    </source>
</evidence>
<accession>A0A6A5R2E8</accession>
<feature type="non-terminal residue" evidence="1">
    <location>
        <position position="1"/>
    </location>
</feature>
<name>A0A6A5R2E8_9PLEO</name>
<dbReference type="EMBL" id="ML979041">
    <property type="protein sequence ID" value="KAF1922255.1"/>
    <property type="molecule type" value="Genomic_DNA"/>
</dbReference>
<proteinExistence type="predicted"/>
<reference evidence="1" key="1">
    <citation type="journal article" date="2020" name="Stud. Mycol.">
        <title>101 Dothideomycetes genomes: a test case for predicting lifestyles and emergence of pathogens.</title>
        <authorList>
            <person name="Haridas S."/>
            <person name="Albert R."/>
            <person name="Binder M."/>
            <person name="Bloem J."/>
            <person name="Labutti K."/>
            <person name="Salamov A."/>
            <person name="Andreopoulos B."/>
            <person name="Baker S."/>
            <person name="Barry K."/>
            <person name="Bills G."/>
            <person name="Bluhm B."/>
            <person name="Cannon C."/>
            <person name="Castanera R."/>
            <person name="Culley D."/>
            <person name="Daum C."/>
            <person name="Ezra D."/>
            <person name="Gonzalez J."/>
            <person name="Henrissat B."/>
            <person name="Kuo A."/>
            <person name="Liang C."/>
            <person name="Lipzen A."/>
            <person name="Lutzoni F."/>
            <person name="Magnuson J."/>
            <person name="Mondo S."/>
            <person name="Nolan M."/>
            <person name="Ohm R."/>
            <person name="Pangilinan J."/>
            <person name="Park H.-J."/>
            <person name="Ramirez L."/>
            <person name="Alfaro M."/>
            <person name="Sun H."/>
            <person name="Tritt A."/>
            <person name="Yoshinaga Y."/>
            <person name="Zwiers L.-H."/>
            <person name="Turgeon B."/>
            <person name="Goodwin S."/>
            <person name="Spatafora J."/>
            <person name="Crous P."/>
            <person name="Grigoriev I."/>
        </authorList>
    </citation>
    <scope>NUCLEOTIDE SEQUENCE</scope>
    <source>
        <strain evidence="1">CBS 183.55</strain>
    </source>
</reference>
<dbReference type="RefSeq" id="XP_033442509.1">
    <property type="nucleotide sequence ID" value="XM_033597448.1"/>
</dbReference>
<dbReference type="AlphaFoldDB" id="A0A6A5R2E8"/>
<keyword evidence="2" id="KW-1185">Reference proteome</keyword>
<gene>
    <name evidence="1" type="ORF">M421DRAFT_78996</name>
</gene>
<sequence>LCVCWANVSRSSPCHITILEDMDVVCVQEPFTCANSRTSTYLGYRHLTPIST</sequence>